<keyword evidence="3" id="KW-0862">Zinc</keyword>
<dbReference type="InterPro" id="IPR004333">
    <property type="entry name" value="SBP_dom"/>
</dbReference>
<dbReference type="InterPro" id="IPR044817">
    <property type="entry name" value="SBP-like"/>
</dbReference>
<accession>A0ABC8TT58</accession>
<sequence>MEASRADLKQKGVKDKVKKEAATEVEDMEDDEFLGTSEDDRKKRSGGSGGGKKGSGGGGASSMRCCQAEKCTADLSDAKQYHRRHKVCEHHAKLKLWCVADSRTR</sequence>
<keyword evidence="8" id="KW-1185">Reference proteome</keyword>
<evidence type="ECO:0000259" key="6">
    <source>
        <dbReference type="PROSITE" id="PS51141"/>
    </source>
</evidence>
<dbReference type="Gene3D" id="4.10.1100.10">
    <property type="entry name" value="Transcription factor, SBP-box domain"/>
    <property type="match status" value="1"/>
</dbReference>
<keyword evidence="1" id="KW-0479">Metal-binding</keyword>
<dbReference type="EMBL" id="CAUOFW020005919">
    <property type="protein sequence ID" value="CAK9172106.1"/>
    <property type="molecule type" value="Genomic_DNA"/>
</dbReference>
<dbReference type="InterPro" id="IPR036893">
    <property type="entry name" value="SBP_sf"/>
</dbReference>
<proteinExistence type="predicted"/>
<dbReference type="AlphaFoldDB" id="A0ABC8TT58"/>
<feature type="region of interest" description="Disordered" evidence="5">
    <location>
        <begin position="1"/>
        <end position="63"/>
    </location>
</feature>
<dbReference type="PROSITE" id="PS51141">
    <property type="entry name" value="ZF_SBP"/>
    <property type="match status" value="1"/>
</dbReference>
<comment type="caution">
    <text evidence="7">The sequence shown here is derived from an EMBL/GenBank/DDBJ whole genome shotgun (WGS) entry which is preliminary data.</text>
</comment>
<evidence type="ECO:0000256" key="2">
    <source>
        <dbReference type="ARBA" id="ARBA00022771"/>
    </source>
</evidence>
<feature type="non-terminal residue" evidence="7">
    <location>
        <position position="105"/>
    </location>
</feature>
<evidence type="ECO:0000256" key="3">
    <source>
        <dbReference type="ARBA" id="ARBA00022833"/>
    </source>
</evidence>
<feature type="compositionally biased region" description="Basic and acidic residues" evidence="5">
    <location>
        <begin position="1"/>
        <end position="22"/>
    </location>
</feature>
<keyword evidence="2 4" id="KW-0863">Zinc-finger</keyword>
<protein>
    <recommendedName>
        <fullName evidence="6">SBP-type domain-containing protein</fullName>
    </recommendedName>
</protein>
<dbReference type="PANTHER" id="PTHR31251">
    <property type="entry name" value="SQUAMOSA PROMOTER-BINDING-LIKE PROTEIN 4"/>
    <property type="match status" value="1"/>
</dbReference>
<evidence type="ECO:0000256" key="4">
    <source>
        <dbReference type="PROSITE-ProRule" id="PRU00470"/>
    </source>
</evidence>
<evidence type="ECO:0000313" key="8">
    <source>
        <dbReference type="Proteomes" id="UP001642360"/>
    </source>
</evidence>
<dbReference type="SUPFAM" id="SSF103612">
    <property type="entry name" value="SBT domain"/>
    <property type="match status" value="1"/>
</dbReference>
<dbReference type="Proteomes" id="UP001642360">
    <property type="component" value="Unassembled WGS sequence"/>
</dbReference>
<name>A0ABC8TT58_9AQUA</name>
<evidence type="ECO:0000313" key="7">
    <source>
        <dbReference type="EMBL" id="CAK9172106.1"/>
    </source>
</evidence>
<dbReference type="PANTHER" id="PTHR31251:SF220">
    <property type="entry name" value="SBP-TYPE DOMAIN-CONTAINING PROTEIN"/>
    <property type="match status" value="1"/>
</dbReference>
<feature type="compositionally biased region" description="Acidic residues" evidence="5">
    <location>
        <begin position="23"/>
        <end position="33"/>
    </location>
</feature>
<dbReference type="GO" id="GO:0008270">
    <property type="term" value="F:zinc ion binding"/>
    <property type="evidence" value="ECO:0007669"/>
    <property type="project" value="UniProtKB-KW"/>
</dbReference>
<reference evidence="7 8" key="1">
    <citation type="submission" date="2024-02" db="EMBL/GenBank/DDBJ databases">
        <authorList>
            <person name="Vignale AGUSTIN F."/>
            <person name="Sosa J E."/>
            <person name="Modenutti C."/>
        </authorList>
    </citation>
    <scope>NUCLEOTIDE SEQUENCE [LARGE SCALE GENOMIC DNA]</scope>
</reference>
<gene>
    <name evidence="7" type="ORF">ILEXP_LOCUS41735</name>
</gene>
<feature type="domain" description="SBP-type" evidence="6">
    <location>
        <begin position="63"/>
        <end position="105"/>
    </location>
</feature>
<evidence type="ECO:0000256" key="1">
    <source>
        <dbReference type="ARBA" id="ARBA00022723"/>
    </source>
</evidence>
<dbReference type="Pfam" id="PF03110">
    <property type="entry name" value="SBP"/>
    <property type="match status" value="1"/>
</dbReference>
<feature type="compositionally biased region" description="Gly residues" evidence="5">
    <location>
        <begin position="46"/>
        <end position="60"/>
    </location>
</feature>
<evidence type="ECO:0000256" key="5">
    <source>
        <dbReference type="SAM" id="MobiDB-lite"/>
    </source>
</evidence>
<organism evidence="7 8">
    <name type="scientific">Ilex paraguariensis</name>
    <name type="common">yerba mate</name>
    <dbReference type="NCBI Taxonomy" id="185542"/>
    <lineage>
        <taxon>Eukaryota</taxon>
        <taxon>Viridiplantae</taxon>
        <taxon>Streptophyta</taxon>
        <taxon>Embryophyta</taxon>
        <taxon>Tracheophyta</taxon>
        <taxon>Spermatophyta</taxon>
        <taxon>Magnoliopsida</taxon>
        <taxon>eudicotyledons</taxon>
        <taxon>Gunneridae</taxon>
        <taxon>Pentapetalae</taxon>
        <taxon>asterids</taxon>
        <taxon>campanulids</taxon>
        <taxon>Aquifoliales</taxon>
        <taxon>Aquifoliaceae</taxon>
        <taxon>Ilex</taxon>
    </lineage>
</organism>